<gene>
    <name evidence="10 11" type="primary">lolA</name>
    <name evidence="11" type="ORF">GBM95_00595</name>
</gene>
<evidence type="ECO:0000256" key="8">
    <source>
        <dbReference type="ARBA" id="ARBA00022927"/>
    </source>
</evidence>
<dbReference type="PANTHER" id="PTHR35869">
    <property type="entry name" value="OUTER-MEMBRANE LIPOPROTEIN CARRIER PROTEIN"/>
    <property type="match status" value="1"/>
</dbReference>
<evidence type="ECO:0000256" key="10">
    <source>
        <dbReference type="HAMAP-Rule" id="MF_00240"/>
    </source>
</evidence>
<evidence type="ECO:0000313" key="11">
    <source>
        <dbReference type="EMBL" id="KAB7663037.1"/>
    </source>
</evidence>
<dbReference type="SUPFAM" id="SSF89392">
    <property type="entry name" value="Prokaryotic lipoproteins and lipoprotein localization factors"/>
    <property type="match status" value="1"/>
</dbReference>
<keyword evidence="6 10" id="KW-0732">Signal</keyword>
<dbReference type="InterPro" id="IPR029046">
    <property type="entry name" value="LolA/LolB/LppX"/>
</dbReference>
<evidence type="ECO:0000256" key="4">
    <source>
        <dbReference type="ARBA" id="ARBA00014035"/>
    </source>
</evidence>
<reference evidence="11 12" key="1">
    <citation type="submission" date="2019-10" db="EMBL/GenBank/DDBJ databases">
        <title>Genome diversity of Sutterella seckii.</title>
        <authorList>
            <person name="Chaplin A.V."/>
            <person name="Sokolova S.R."/>
            <person name="Mosin K.A."/>
            <person name="Ivanova E.L."/>
            <person name="Kochetkova T.O."/>
            <person name="Goltsov A.Y."/>
            <person name="Trofimov D.Y."/>
            <person name="Efimov B.A."/>
        </authorList>
    </citation>
    <scope>NUCLEOTIDE SEQUENCE [LARGE SCALE GENOMIC DNA]</scope>
    <source>
        <strain evidence="11 12">ASD393</strain>
    </source>
</reference>
<keyword evidence="9 10" id="KW-0143">Chaperone</keyword>
<organism evidence="11 12">
    <name type="scientific">Sutterella seckii</name>
    <dbReference type="NCBI Taxonomy" id="1944635"/>
    <lineage>
        <taxon>Bacteria</taxon>
        <taxon>Pseudomonadati</taxon>
        <taxon>Pseudomonadota</taxon>
        <taxon>Betaproteobacteria</taxon>
        <taxon>Burkholderiales</taxon>
        <taxon>Sutterellaceae</taxon>
        <taxon>Sutterella</taxon>
    </lineage>
</organism>
<comment type="subunit">
    <text evidence="3 10">Monomer.</text>
</comment>
<dbReference type="InterPro" id="IPR018323">
    <property type="entry name" value="OM_lipoprot_carrier_LolA_Pbac"/>
</dbReference>
<dbReference type="Proteomes" id="UP000430564">
    <property type="component" value="Unassembled WGS sequence"/>
</dbReference>
<dbReference type="InterPro" id="IPR004564">
    <property type="entry name" value="OM_lipoprot_carrier_LolA-like"/>
</dbReference>
<keyword evidence="11" id="KW-0449">Lipoprotein</keyword>
<accession>A0A6I1ER42</accession>
<dbReference type="GO" id="GO:0042953">
    <property type="term" value="P:lipoprotein transport"/>
    <property type="evidence" value="ECO:0007669"/>
    <property type="project" value="InterPro"/>
</dbReference>
<protein>
    <recommendedName>
        <fullName evidence="4 10">Outer-membrane lipoprotein carrier protein</fullName>
    </recommendedName>
</protein>
<dbReference type="Pfam" id="PF03548">
    <property type="entry name" value="LolA"/>
    <property type="match status" value="1"/>
</dbReference>
<evidence type="ECO:0000256" key="2">
    <source>
        <dbReference type="ARBA" id="ARBA00007615"/>
    </source>
</evidence>
<evidence type="ECO:0000256" key="3">
    <source>
        <dbReference type="ARBA" id="ARBA00011245"/>
    </source>
</evidence>
<evidence type="ECO:0000256" key="7">
    <source>
        <dbReference type="ARBA" id="ARBA00022764"/>
    </source>
</evidence>
<dbReference type="RefSeq" id="WP_152157310.1">
    <property type="nucleotide sequence ID" value="NZ_WEHX01000002.1"/>
</dbReference>
<evidence type="ECO:0000256" key="1">
    <source>
        <dbReference type="ARBA" id="ARBA00004418"/>
    </source>
</evidence>
<dbReference type="OrthoDB" id="9787361at2"/>
<feature type="chain" id="PRO_5026407708" description="Outer-membrane lipoprotein carrier protein" evidence="10">
    <location>
        <begin position="28"/>
        <end position="208"/>
    </location>
</feature>
<keyword evidence="7 10" id="KW-0574">Periplasm</keyword>
<proteinExistence type="inferred from homology"/>
<dbReference type="Gene3D" id="2.50.20.10">
    <property type="entry name" value="Lipoprotein localisation LolA/LolB/LppX"/>
    <property type="match status" value="1"/>
</dbReference>
<evidence type="ECO:0000256" key="9">
    <source>
        <dbReference type="ARBA" id="ARBA00023186"/>
    </source>
</evidence>
<evidence type="ECO:0000313" key="12">
    <source>
        <dbReference type="Proteomes" id="UP000430564"/>
    </source>
</evidence>
<keyword evidence="8 10" id="KW-0653">Protein transport</keyword>
<evidence type="ECO:0000256" key="5">
    <source>
        <dbReference type="ARBA" id="ARBA00022448"/>
    </source>
</evidence>
<comment type="function">
    <text evidence="10">Participates in the translocation of lipoproteins from the inner membrane to the outer membrane. Only forms a complex with a lipoprotein if the residue after the N-terminal Cys is not an aspartate (The Asp acts as a targeting signal to indicate that the lipoprotein should stay in the inner membrane).</text>
</comment>
<name>A0A6I1ER42_9BURK</name>
<comment type="subcellular location">
    <subcellularLocation>
        <location evidence="1 10">Periplasm</location>
    </subcellularLocation>
</comment>
<comment type="caution">
    <text evidence="11">The sequence shown here is derived from an EMBL/GenBank/DDBJ whole genome shotgun (WGS) entry which is preliminary data.</text>
</comment>
<comment type="similarity">
    <text evidence="2 10">Belongs to the LolA family.</text>
</comment>
<keyword evidence="5 10" id="KW-0813">Transport</keyword>
<dbReference type="PANTHER" id="PTHR35869:SF1">
    <property type="entry name" value="OUTER-MEMBRANE LIPOPROTEIN CARRIER PROTEIN"/>
    <property type="match status" value="1"/>
</dbReference>
<dbReference type="HAMAP" id="MF_00240">
    <property type="entry name" value="LolA"/>
    <property type="match status" value="1"/>
</dbReference>
<dbReference type="CDD" id="cd16325">
    <property type="entry name" value="LolA"/>
    <property type="match status" value="1"/>
</dbReference>
<dbReference type="EMBL" id="WEHX01000002">
    <property type="protein sequence ID" value="KAB7663037.1"/>
    <property type="molecule type" value="Genomic_DNA"/>
</dbReference>
<dbReference type="AlphaFoldDB" id="A0A6I1ER42"/>
<dbReference type="GO" id="GO:0042597">
    <property type="term" value="C:periplasmic space"/>
    <property type="evidence" value="ECO:0007669"/>
    <property type="project" value="UniProtKB-SubCell"/>
</dbReference>
<dbReference type="GO" id="GO:0044874">
    <property type="term" value="P:lipoprotein localization to outer membrane"/>
    <property type="evidence" value="ECO:0007669"/>
    <property type="project" value="UniProtKB-UniRule"/>
</dbReference>
<sequence length="208" mass="22636" precursor="true">MTNHFFLPRRTLLLAALGSLLPGVSLAAEGSAVLEKFLAQVSGAEGAFRQETRDRTGKITNAAEGTFAFLRPGAFDWLYEKPWRQRIVSDGKTIWVYDEDLMQVTVKPAGDALAQTPAALLFGAGKLPAGWTEKSTGDLITLTPEEPQGGFERVEVKFGSSGFPEVLSLYDSFGQTTTIVFTRFASAKPESSRFQFKVPQGVEVLEAP</sequence>
<dbReference type="NCBIfam" id="TIGR00547">
    <property type="entry name" value="lolA"/>
    <property type="match status" value="1"/>
</dbReference>
<evidence type="ECO:0000256" key="6">
    <source>
        <dbReference type="ARBA" id="ARBA00022729"/>
    </source>
</evidence>
<feature type="signal peptide" evidence="10">
    <location>
        <begin position="1"/>
        <end position="27"/>
    </location>
</feature>